<dbReference type="Proteomes" id="UP000322214">
    <property type="component" value="Chromosome"/>
</dbReference>
<keyword evidence="3" id="KW-0472">Membrane</keyword>
<evidence type="ECO:0000313" key="7">
    <source>
        <dbReference type="EMBL" id="QEG22805.1"/>
    </source>
</evidence>
<feature type="chain" id="PRO_5022982290" evidence="5">
    <location>
        <begin position="28"/>
        <end position="938"/>
    </location>
</feature>
<gene>
    <name evidence="7" type="ORF">MFFC18_26890</name>
</gene>
<dbReference type="RefSeq" id="WP_075084276.1">
    <property type="nucleotide sequence ID" value="NZ_CP042912.1"/>
</dbReference>
<dbReference type="InterPro" id="IPR050810">
    <property type="entry name" value="Bact_Secretion_Sys_Channel"/>
</dbReference>
<name>A0A5B9PCB1_9BACT</name>
<dbReference type="AlphaFoldDB" id="A0A5B9PCB1"/>
<feature type="domain" description="NolW-like" evidence="6">
    <location>
        <begin position="359"/>
        <end position="423"/>
    </location>
</feature>
<reference evidence="7 8" key="1">
    <citation type="submission" date="2019-08" db="EMBL/GenBank/DDBJ databases">
        <title>Deep-cultivation of Planctomycetes and their phenomic and genomic characterization uncovers novel biology.</title>
        <authorList>
            <person name="Wiegand S."/>
            <person name="Jogler M."/>
            <person name="Boedeker C."/>
            <person name="Pinto D."/>
            <person name="Vollmers J."/>
            <person name="Rivas-Marin E."/>
            <person name="Kohn T."/>
            <person name="Peeters S.H."/>
            <person name="Heuer A."/>
            <person name="Rast P."/>
            <person name="Oberbeckmann S."/>
            <person name="Bunk B."/>
            <person name="Jeske O."/>
            <person name="Meyerdierks A."/>
            <person name="Storesund J.E."/>
            <person name="Kallscheuer N."/>
            <person name="Luecker S."/>
            <person name="Lage O.M."/>
            <person name="Pohl T."/>
            <person name="Merkel B.J."/>
            <person name="Hornburger P."/>
            <person name="Mueller R.-W."/>
            <person name="Bruemmer F."/>
            <person name="Labrenz M."/>
            <person name="Spormann A.M."/>
            <person name="Op den Camp H."/>
            <person name="Overmann J."/>
            <person name="Amann R."/>
            <person name="Jetten M.S.M."/>
            <person name="Mascher T."/>
            <person name="Medema M.H."/>
            <person name="Devos D.P."/>
            <person name="Kaster A.-K."/>
            <person name="Ovreas L."/>
            <person name="Rohde M."/>
            <person name="Galperin M.Y."/>
            <person name="Jogler C."/>
        </authorList>
    </citation>
    <scope>NUCLEOTIDE SEQUENCE [LARGE SCALE GENOMIC DNA]</scope>
    <source>
        <strain evidence="7 8">FC18</strain>
    </source>
</reference>
<accession>A0A5B9PCB1</accession>
<evidence type="ECO:0000256" key="3">
    <source>
        <dbReference type="ARBA" id="ARBA00023136"/>
    </source>
</evidence>
<evidence type="ECO:0000256" key="1">
    <source>
        <dbReference type="ARBA" id="ARBA00004370"/>
    </source>
</evidence>
<protein>
    <submittedName>
        <fullName evidence="7">Bacterial type II/III secretion system short domain protein</fullName>
    </submittedName>
</protein>
<organism evidence="7 8">
    <name type="scientific">Mariniblastus fucicola</name>
    <dbReference type="NCBI Taxonomy" id="980251"/>
    <lineage>
        <taxon>Bacteria</taxon>
        <taxon>Pseudomonadati</taxon>
        <taxon>Planctomycetota</taxon>
        <taxon>Planctomycetia</taxon>
        <taxon>Pirellulales</taxon>
        <taxon>Pirellulaceae</taxon>
        <taxon>Mariniblastus</taxon>
    </lineage>
</organism>
<dbReference type="PANTHER" id="PTHR30332:SF24">
    <property type="entry name" value="SECRETIN GSPD-RELATED"/>
    <property type="match status" value="1"/>
</dbReference>
<dbReference type="Pfam" id="PF03958">
    <property type="entry name" value="Secretin_N"/>
    <property type="match status" value="1"/>
</dbReference>
<feature type="compositionally biased region" description="Gly residues" evidence="4">
    <location>
        <begin position="901"/>
        <end position="938"/>
    </location>
</feature>
<comment type="subcellular location">
    <subcellularLocation>
        <location evidence="1">Membrane</location>
    </subcellularLocation>
</comment>
<dbReference type="STRING" id="980251.GCA_001642875_01478"/>
<dbReference type="PANTHER" id="PTHR30332">
    <property type="entry name" value="PROBABLE GENERAL SECRETION PATHWAY PROTEIN D"/>
    <property type="match status" value="1"/>
</dbReference>
<feature type="region of interest" description="Disordered" evidence="4">
    <location>
        <begin position="465"/>
        <end position="495"/>
    </location>
</feature>
<dbReference type="EMBL" id="CP042912">
    <property type="protein sequence ID" value="QEG22805.1"/>
    <property type="molecule type" value="Genomic_DNA"/>
</dbReference>
<evidence type="ECO:0000256" key="4">
    <source>
        <dbReference type="SAM" id="MobiDB-lite"/>
    </source>
</evidence>
<proteinExistence type="predicted"/>
<evidence type="ECO:0000256" key="2">
    <source>
        <dbReference type="ARBA" id="ARBA00022729"/>
    </source>
</evidence>
<evidence type="ECO:0000313" key="8">
    <source>
        <dbReference type="Proteomes" id="UP000322214"/>
    </source>
</evidence>
<feature type="region of interest" description="Disordered" evidence="4">
    <location>
        <begin position="896"/>
        <end position="938"/>
    </location>
</feature>
<dbReference type="InterPro" id="IPR038591">
    <property type="entry name" value="NolW-like_sf"/>
</dbReference>
<keyword evidence="2 5" id="KW-0732">Signal</keyword>
<feature type="region of interest" description="Disordered" evidence="4">
    <location>
        <begin position="854"/>
        <end position="874"/>
    </location>
</feature>
<dbReference type="InterPro" id="IPR005644">
    <property type="entry name" value="NolW-like"/>
</dbReference>
<keyword evidence="8" id="KW-1185">Reference proteome</keyword>
<dbReference type="KEGG" id="mff:MFFC18_26890"/>
<feature type="compositionally biased region" description="Basic and acidic residues" evidence="4">
    <location>
        <begin position="482"/>
        <end position="495"/>
    </location>
</feature>
<evidence type="ECO:0000256" key="5">
    <source>
        <dbReference type="SAM" id="SignalP"/>
    </source>
</evidence>
<sequence precursor="true">MKVSPNQLVLVALAAVVSVSISPSAIASPFQEKSAVTQSEGLEFNWKNAPWPTVIEWFATETGFILDPVDQYPEGSFSLVSDRPLSSVEAIDEINHKLRLSNPPKTLLRNGSKLYLVDAGRELPAELVETIDVSQLDSRGKYEPLQVMFDISGLNLDDIESQVKQRVQSYNERYFETYPDTNELFVRESGENLRFIRDIISRAKMSGTPTYSDLYLKHINADLFLQQVSAIHGLDENYRNDDGTLTLIVDPTPGSQRIVIRGTPSMIRDIEQAAAIFDVEVKKVEESAEDPITLRQYLVPRDSKESFEVIDRLLFDEGNGARVIQGSETGKITVMGKAADHAIVENYLGLQESNSGGFATVQLTNGDAGDILLACQTILGITAENASDKVSMLANTDRDFIMLRGTPAQVTEAREIIAELDRNAAPVTDGLRTRRRVIKMDAGNRDRILGELPDYWPTMSRENLFDVRPPSAPESDESSLFRQRENELPPKRDQSSVIRDRLTEVAVALFPSATLRLSTAMLQTPDEPSPGDAINQKEDTYQLPEQIESIPGAPVRVWGTEFGIIIESDDLDAGDDAAFLIDQLMDVEAENAKPTVYQLRHCQASYMKSLLESMYGIGGGGGGGGAGLLGGIADNVMGDAGGGMVDALFGGGGGDAVSATLEGDVQIGIDGRLNYLWVTGATTADLALIDAAVELFDISTPPHNPETAGQIYSILVQHRDPNDMKTQIETLMAVYFSDAEASQGGGGGNEAANMMKMMQQLTKGGKGGGGGEAEEVKPRGYLSVDEKTSTLLFMGPKFIFIQVEALVAALDQPEVEEPRMMKQYDMKGANGAEMARMLQNLLGKDKIEIIGSDAEPATEGEDGAAAKKTAGNDNSAAQAAQAKQQAEARNNFIQMMRARGGNQGGGGTRGGGGGGRGGGGGGGGGRGGGGGGGGRGGR</sequence>
<feature type="signal peptide" evidence="5">
    <location>
        <begin position="1"/>
        <end position="27"/>
    </location>
</feature>
<dbReference type="GO" id="GO:0009306">
    <property type="term" value="P:protein secretion"/>
    <property type="evidence" value="ECO:0007669"/>
    <property type="project" value="TreeGrafter"/>
</dbReference>
<dbReference type="Gene3D" id="3.30.1370.120">
    <property type="match status" value="1"/>
</dbReference>
<dbReference type="GO" id="GO:0015627">
    <property type="term" value="C:type II protein secretion system complex"/>
    <property type="evidence" value="ECO:0007669"/>
    <property type="project" value="TreeGrafter"/>
</dbReference>
<dbReference type="GO" id="GO:0016020">
    <property type="term" value="C:membrane"/>
    <property type="evidence" value="ECO:0007669"/>
    <property type="project" value="UniProtKB-SubCell"/>
</dbReference>
<evidence type="ECO:0000259" key="6">
    <source>
        <dbReference type="Pfam" id="PF03958"/>
    </source>
</evidence>